<dbReference type="PANTHER" id="PTHR23416">
    <property type="entry name" value="SIALIC ACID SYNTHASE-RELATED"/>
    <property type="match status" value="1"/>
</dbReference>
<sequence>MTDGASDNFGILDASKSGSREGGPSFAVRHRVLRLAWGITWTLLAAWTPAPLHRWRAFLLRLFGARLARNARVHGSARIWYPPHLVMEANTLIGRGAIIYSIAPVHIGRGAVISQGAHLCTGSHDIDDAAFQLTARPITINADAWVAAEAFVGPGVFIGEGAVLGARGVAFGDLAAWTVHVGNPARPIRARLTSP</sequence>
<dbReference type="AlphaFoldDB" id="A0A7W6CPW8"/>
<keyword evidence="4" id="KW-1185">Reference proteome</keyword>
<evidence type="ECO:0000256" key="1">
    <source>
        <dbReference type="ARBA" id="ARBA00007274"/>
    </source>
</evidence>
<evidence type="ECO:0000256" key="2">
    <source>
        <dbReference type="ARBA" id="ARBA00022679"/>
    </source>
</evidence>
<dbReference type="SUPFAM" id="SSF51161">
    <property type="entry name" value="Trimeric LpxA-like enzymes"/>
    <property type="match status" value="1"/>
</dbReference>
<dbReference type="Gene3D" id="2.160.10.10">
    <property type="entry name" value="Hexapeptide repeat proteins"/>
    <property type="match status" value="1"/>
</dbReference>
<dbReference type="RefSeq" id="WP_183900602.1">
    <property type="nucleotide sequence ID" value="NZ_JACIDW010000007.1"/>
</dbReference>
<organism evidence="3 4">
    <name type="scientific">Rhizobium metallidurans</name>
    <dbReference type="NCBI Taxonomy" id="1265931"/>
    <lineage>
        <taxon>Bacteria</taxon>
        <taxon>Pseudomonadati</taxon>
        <taxon>Pseudomonadota</taxon>
        <taxon>Alphaproteobacteria</taxon>
        <taxon>Hyphomicrobiales</taxon>
        <taxon>Rhizobiaceae</taxon>
        <taxon>Rhizobium/Agrobacterium group</taxon>
        <taxon>Rhizobium</taxon>
    </lineage>
</organism>
<dbReference type="EMBL" id="JACIDW010000007">
    <property type="protein sequence ID" value="MBB3965008.1"/>
    <property type="molecule type" value="Genomic_DNA"/>
</dbReference>
<dbReference type="PANTHER" id="PTHR23416:SF23">
    <property type="entry name" value="ACETYLTRANSFERASE C18B11.09C-RELATED"/>
    <property type="match status" value="1"/>
</dbReference>
<name>A0A7W6CPW8_9HYPH</name>
<evidence type="ECO:0000313" key="4">
    <source>
        <dbReference type="Proteomes" id="UP000582090"/>
    </source>
</evidence>
<proteinExistence type="inferred from homology"/>
<dbReference type="Proteomes" id="UP000582090">
    <property type="component" value="Unassembled WGS sequence"/>
</dbReference>
<keyword evidence="3" id="KW-0012">Acyltransferase</keyword>
<dbReference type="EC" id="2.3.1.-" evidence="3"/>
<dbReference type="InterPro" id="IPR011004">
    <property type="entry name" value="Trimer_LpxA-like_sf"/>
</dbReference>
<keyword evidence="2 3" id="KW-0808">Transferase</keyword>
<protein>
    <submittedName>
        <fullName evidence="3">Putative colanic acid biosynthesis acetyltransferase WcaF</fullName>
        <ecNumber evidence="3">2.3.1.-</ecNumber>
    </submittedName>
</protein>
<reference evidence="3 4" key="1">
    <citation type="submission" date="2020-08" db="EMBL/GenBank/DDBJ databases">
        <title>Genomic Encyclopedia of Type Strains, Phase IV (KMG-IV): sequencing the most valuable type-strain genomes for metagenomic binning, comparative biology and taxonomic classification.</title>
        <authorList>
            <person name="Goeker M."/>
        </authorList>
    </citation>
    <scope>NUCLEOTIDE SEQUENCE [LARGE SCALE GENOMIC DNA]</scope>
    <source>
        <strain evidence="3 4">DSM 26575</strain>
    </source>
</reference>
<dbReference type="CDD" id="cd05825">
    <property type="entry name" value="LbH_wcaF_like"/>
    <property type="match status" value="1"/>
</dbReference>
<accession>A0A7W6CPW8</accession>
<dbReference type="InterPro" id="IPR051159">
    <property type="entry name" value="Hexapeptide_acetyltransf"/>
</dbReference>
<gene>
    <name evidence="3" type="ORF">GGQ67_002675</name>
</gene>
<comment type="similarity">
    <text evidence="1">Belongs to the transferase hexapeptide repeat family.</text>
</comment>
<comment type="caution">
    <text evidence="3">The sequence shown here is derived from an EMBL/GenBank/DDBJ whole genome shotgun (WGS) entry which is preliminary data.</text>
</comment>
<dbReference type="GO" id="GO:0005829">
    <property type="term" value="C:cytosol"/>
    <property type="evidence" value="ECO:0007669"/>
    <property type="project" value="TreeGrafter"/>
</dbReference>
<dbReference type="GO" id="GO:0008374">
    <property type="term" value="F:O-acyltransferase activity"/>
    <property type="evidence" value="ECO:0007669"/>
    <property type="project" value="TreeGrafter"/>
</dbReference>
<evidence type="ECO:0000313" key="3">
    <source>
        <dbReference type="EMBL" id="MBB3965008.1"/>
    </source>
</evidence>